<comment type="function">
    <text evidence="1">Component of the nexin-dynein regulatory complex (N-DRC), a key regulator of ciliary/flagellar motility which maintains the alignment and integrity of the distal axoneme and regulates microtubule sliding in motile axonemes.</text>
</comment>
<evidence type="ECO:0000256" key="10">
    <source>
        <dbReference type="ARBA" id="ARBA00044754"/>
    </source>
</evidence>
<name>A0ABR2KK01_9EUKA</name>
<reference evidence="14 15" key="1">
    <citation type="submission" date="2024-04" db="EMBL/GenBank/DDBJ databases">
        <title>Tritrichomonas musculus Genome.</title>
        <authorList>
            <person name="Alves-Ferreira E."/>
            <person name="Grigg M."/>
            <person name="Lorenzi H."/>
            <person name="Galac M."/>
        </authorList>
    </citation>
    <scope>NUCLEOTIDE SEQUENCE [LARGE SCALE GENOMIC DNA]</scope>
    <source>
        <strain evidence="14 15">EAF2021</strain>
    </source>
</reference>
<feature type="region of interest" description="Disordered" evidence="13">
    <location>
        <begin position="36"/>
        <end position="56"/>
    </location>
</feature>
<sequence>MPGKRSKGPPTKMPAAPDPRTEMRLQSENLAREIERKQNQKLSLSQSKKTTEKKLSNVKVDQEQVLKDTYEVVGDITREFKVQQNDYRQQIEALQNYVAELEKKLAATQMKIRNTRDKFERQRAQKDDIIQKNIIKSEQMAQEFRDMLKGTLVKMSDRIEMSRESDDNQQADNTNSNAPNPNPQSEAPVESPPDNGNLQNTTS</sequence>
<keyword evidence="15" id="KW-1185">Reference proteome</keyword>
<feature type="region of interest" description="Disordered" evidence="13">
    <location>
        <begin position="155"/>
        <end position="203"/>
    </location>
</feature>
<dbReference type="PANTHER" id="PTHR28656:SF1">
    <property type="entry name" value="COILED-COIL DOMAIN-CONTAINING PROTEIN 153"/>
    <property type="match status" value="1"/>
</dbReference>
<organism evidence="14 15">
    <name type="scientific">Tritrichomonas musculus</name>
    <dbReference type="NCBI Taxonomy" id="1915356"/>
    <lineage>
        <taxon>Eukaryota</taxon>
        <taxon>Metamonada</taxon>
        <taxon>Parabasalia</taxon>
        <taxon>Tritrichomonadida</taxon>
        <taxon>Tritrichomonadidae</taxon>
        <taxon>Tritrichomonas</taxon>
    </lineage>
</organism>
<comment type="subcellular location">
    <subcellularLocation>
        <location evidence="2">Cytoplasm</location>
        <location evidence="2">Cytoskeleton</location>
        <location evidence="2">Flagellum axoneme</location>
    </subcellularLocation>
</comment>
<dbReference type="InterPro" id="IPR033585">
    <property type="entry name" value="DRC12-like"/>
</dbReference>
<protein>
    <recommendedName>
        <fullName evidence="11">Dynein regulatory complex protein 12</fullName>
    </recommendedName>
</protein>
<evidence type="ECO:0000256" key="6">
    <source>
        <dbReference type="ARBA" id="ARBA00023054"/>
    </source>
</evidence>
<comment type="caution">
    <text evidence="14">The sequence shown here is derived from an EMBL/GenBank/DDBJ whole genome shotgun (WGS) entry which is preliminary data.</text>
</comment>
<keyword evidence="6 12" id="KW-0175">Coiled coil</keyword>
<keyword evidence="8" id="KW-0206">Cytoskeleton</keyword>
<feature type="compositionally biased region" description="Polar residues" evidence="13">
    <location>
        <begin position="194"/>
        <end position="203"/>
    </location>
</feature>
<evidence type="ECO:0000256" key="8">
    <source>
        <dbReference type="ARBA" id="ARBA00023212"/>
    </source>
</evidence>
<evidence type="ECO:0000256" key="2">
    <source>
        <dbReference type="ARBA" id="ARBA00004611"/>
    </source>
</evidence>
<accession>A0ABR2KK01</accession>
<evidence type="ECO:0000256" key="1">
    <source>
        <dbReference type="ARBA" id="ARBA00003029"/>
    </source>
</evidence>
<feature type="region of interest" description="Disordered" evidence="13">
    <location>
        <begin position="1"/>
        <end position="23"/>
    </location>
</feature>
<keyword evidence="5" id="KW-0282">Flagellum</keyword>
<evidence type="ECO:0000256" key="11">
    <source>
        <dbReference type="ARBA" id="ARBA00044800"/>
    </source>
</evidence>
<evidence type="ECO:0000313" key="15">
    <source>
        <dbReference type="Proteomes" id="UP001470230"/>
    </source>
</evidence>
<keyword evidence="4" id="KW-0963">Cytoplasm</keyword>
<evidence type="ECO:0000256" key="13">
    <source>
        <dbReference type="SAM" id="MobiDB-lite"/>
    </source>
</evidence>
<evidence type="ECO:0000256" key="3">
    <source>
        <dbReference type="ARBA" id="ARBA00011248"/>
    </source>
</evidence>
<evidence type="ECO:0000256" key="4">
    <source>
        <dbReference type="ARBA" id="ARBA00022490"/>
    </source>
</evidence>
<keyword evidence="7" id="KW-0969">Cilium</keyword>
<dbReference type="PANTHER" id="PTHR28656">
    <property type="entry name" value="COILED-COIL DOMAIN-CONTAINING PROTEIN 153"/>
    <property type="match status" value="1"/>
</dbReference>
<feature type="compositionally biased region" description="Polar residues" evidence="13">
    <location>
        <begin position="168"/>
        <end position="185"/>
    </location>
</feature>
<evidence type="ECO:0000256" key="5">
    <source>
        <dbReference type="ARBA" id="ARBA00022846"/>
    </source>
</evidence>
<feature type="compositionally biased region" description="Basic and acidic residues" evidence="13">
    <location>
        <begin position="155"/>
        <end position="166"/>
    </location>
</feature>
<evidence type="ECO:0000256" key="7">
    <source>
        <dbReference type="ARBA" id="ARBA00023069"/>
    </source>
</evidence>
<comment type="subunit">
    <text evidence="3">Component of the nexin-dynein regulatory complex (N-DRC).</text>
</comment>
<comment type="similarity">
    <text evidence="10">Belongs to the DRC12 family.</text>
</comment>
<dbReference type="EMBL" id="JAPFFF010000004">
    <property type="protein sequence ID" value="KAK8891460.1"/>
    <property type="molecule type" value="Genomic_DNA"/>
</dbReference>
<gene>
    <name evidence="14" type="ORF">M9Y10_028669</name>
</gene>
<evidence type="ECO:0000256" key="9">
    <source>
        <dbReference type="ARBA" id="ARBA00023273"/>
    </source>
</evidence>
<dbReference type="Proteomes" id="UP001470230">
    <property type="component" value="Unassembled WGS sequence"/>
</dbReference>
<evidence type="ECO:0000313" key="14">
    <source>
        <dbReference type="EMBL" id="KAK8891460.1"/>
    </source>
</evidence>
<proteinExistence type="inferred from homology"/>
<keyword evidence="9" id="KW-0966">Cell projection</keyword>
<feature type="coiled-coil region" evidence="12">
    <location>
        <begin position="84"/>
        <end position="118"/>
    </location>
</feature>
<evidence type="ECO:0000256" key="12">
    <source>
        <dbReference type="SAM" id="Coils"/>
    </source>
</evidence>